<evidence type="ECO:0000313" key="3">
    <source>
        <dbReference type="Proteomes" id="UP000077628"/>
    </source>
</evidence>
<dbReference type="Proteomes" id="UP000077628">
    <property type="component" value="Unassembled WGS sequence"/>
</dbReference>
<sequence>MLNIRHFANTIVGKPGNIGVRTERIIRALSAQGDSGYCLSRQAQLKSPGFVYRDMGWLGHLPRLLNATRIYLAPGFNHRYPDVKLFEWFAARHWQEASAGPRPIAHVWDACPRLLTALKTAGIPVLLDMPVAPTAYSLRIAEQYDLDFLMTHRSMLDFEQAACELADLIAAPSPFVAEELRRIGVTPDKIRIAEFGVDPRSDPTKLHPPKSPGAPLDFCFAGNINRRKGVDLLLDTWRDPAFAGDSLHLCGRLYPEIDVAAATNPVLTPGFVNTFEYLPNCDVFVFPSWLEGSAKAVFEAMACGLPAIVSDASGSVVRDGIDGFVIPAGDRDALRERMLWFKAHPEQIRAMGDNARARARQFSWDGYAAKVIELYRELADRAHACVAPIDKAAR</sequence>
<reference evidence="3" key="1">
    <citation type="submission" date="2016-03" db="EMBL/GenBank/DDBJ databases">
        <authorList>
            <person name="Heylen K."/>
            <person name="De Vos P."/>
            <person name="Vekeman B."/>
        </authorList>
    </citation>
    <scope>NUCLEOTIDE SEQUENCE [LARGE SCALE GENOMIC DNA]</scope>
    <source>
        <strain evidence="3">R-45383</strain>
    </source>
</reference>
<dbReference type="Pfam" id="PF13439">
    <property type="entry name" value="Glyco_transf_4"/>
    <property type="match status" value="1"/>
</dbReference>
<organism evidence="2 3">
    <name type="scientific">Methylomonas koyamae</name>
    <dbReference type="NCBI Taxonomy" id="702114"/>
    <lineage>
        <taxon>Bacteria</taxon>
        <taxon>Pseudomonadati</taxon>
        <taxon>Pseudomonadota</taxon>
        <taxon>Gammaproteobacteria</taxon>
        <taxon>Methylococcales</taxon>
        <taxon>Methylococcaceae</taxon>
        <taxon>Methylomonas</taxon>
    </lineage>
</organism>
<dbReference type="InterPro" id="IPR050194">
    <property type="entry name" value="Glycosyltransferase_grp1"/>
</dbReference>
<dbReference type="SUPFAM" id="SSF53756">
    <property type="entry name" value="UDP-Glycosyltransferase/glycogen phosphorylase"/>
    <property type="match status" value="1"/>
</dbReference>
<feature type="domain" description="Glycosyltransferase subfamily 4-like N-terminal" evidence="1">
    <location>
        <begin position="51"/>
        <end position="199"/>
    </location>
</feature>
<dbReference type="GO" id="GO:0016757">
    <property type="term" value="F:glycosyltransferase activity"/>
    <property type="evidence" value="ECO:0007669"/>
    <property type="project" value="TreeGrafter"/>
</dbReference>
<gene>
    <name evidence="2" type="ORF">A1355_01175</name>
</gene>
<dbReference type="Pfam" id="PF13692">
    <property type="entry name" value="Glyco_trans_1_4"/>
    <property type="match status" value="1"/>
</dbReference>
<dbReference type="Gene3D" id="3.40.50.2000">
    <property type="entry name" value="Glycogen Phosphorylase B"/>
    <property type="match status" value="2"/>
</dbReference>
<keyword evidence="3" id="KW-1185">Reference proteome</keyword>
<dbReference type="CDD" id="cd03801">
    <property type="entry name" value="GT4_PimA-like"/>
    <property type="match status" value="1"/>
</dbReference>
<protein>
    <recommendedName>
        <fullName evidence="1">Glycosyltransferase subfamily 4-like N-terminal domain-containing protein</fullName>
    </recommendedName>
</protein>
<dbReference type="EMBL" id="LUUK01000012">
    <property type="protein sequence ID" value="OAI28322.1"/>
    <property type="molecule type" value="Genomic_DNA"/>
</dbReference>
<proteinExistence type="predicted"/>
<dbReference type="STRING" id="702114.A1355_01175"/>
<dbReference type="PANTHER" id="PTHR45947">
    <property type="entry name" value="SULFOQUINOVOSYL TRANSFERASE SQD2"/>
    <property type="match status" value="1"/>
</dbReference>
<dbReference type="PANTHER" id="PTHR45947:SF13">
    <property type="entry name" value="TRANSFERASE"/>
    <property type="match status" value="1"/>
</dbReference>
<accession>A0A177PE41</accession>
<comment type="caution">
    <text evidence="2">The sequence shown here is derived from an EMBL/GenBank/DDBJ whole genome shotgun (WGS) entry which is preliminary data.</text>
</comment>
<evidence type="ECO:0000259" key="1">
    <source>
        <dbReference type="Pfam" id="PF13439"/>
    </source>
</evidence>
<name>A0A177PE41_9GAMM</name>
<dbReference type="InterPro" id="IPR028098">
    <property type="entry name" value="Glyco_trans_4-like_N"/>
</dbReference>
<evidence type="ECO:0000313" key="2">
    <source>
        <dbReference type="EMBL" id="OAI28322.1"/>
    </source>
</evidence>
<dbReference type="AlphaFoldDB" id="A0A177PE41"/>